<comment type="caution">
    <text evidence="1">The sequence shown here is derived from an EMBL/GenBank/DDBJ whole genome shotgun (WGS) entry which is preliminary data.</text>
</comment>
<reference evidence="1" key="1">
    <citation type="submission" date="2022-08" db="EMBL/GenBank/DDBJ databases">
        <title>Genome Sequence of Pycnoporus sanguineus.</title>
        <authorList>
            <person name="Buettner E."/>
        </authorList>
    </citation>
    <scope>NUCLEOTIDE SEQUENCE</scope>
    <source>
        <strain evidence="1">CG-C14</strain>
    </source>
</reference>
<sequence>MLLSLVSKPDAHDRRKRLPSSIEVCFDRGEDSIPVWDNGMVVDWVQFAAERISFRTGFGPRPGSPRLIYEGLSTESAMRIGKRIRVIVEEIILVILDPLFSSLYCKASFEIGETGPRVLSRALLRNLESTTDTQCSRKLGSTPGMSGRDGTGKK</sequence>
<dbReference type="EMBL" id="JANSHE010001234">
    <property type="protein sequence ID" value="KAJ3003766.1"/>
    <property type="molecule type" value="Genomic_DNA"/>
</dbReference>
<organism evidence="1 2">
    <name type="scientific">Trametes sanguinea</name>
    <dbReference type="NCBI Taxonomy" id="158606"/>
    <lineage>
        <taxon>Eukaryota</taxon>
        <taxon>Fungi</taxon>
        <taxon>Dikarya</taxon>
        <taxon>Basidiomycota</taxon>
        <taxon>Agaricomycotina</taxon>
        <taxon>Agaricomycetes</taxon>
        <taxon>Polyporales</taxon>
        <taxon>Polyporaceae</taxon>
        <taxon>Trametes</taxon>
    </lineage>
</organism>
<accession>A0ACC1PVZ7</accession>
<gene>
    <name evidence="1" type="ORF">NUW54_g5134</name>
</gene>
<evidence type="ECO:0000313" key="2">
    <source>
        <dbReference type="Proteomes" id="UP001144978"/>
    </source>
</evidence>
<name>A0ACC1PVZ7_9APHY</name>
<protein>
    <submittedName>
        <fullName evidence="1">Uncharacterized protein</fullName>
    </submittedName>
</protein>
<evidence type="ECO:0000313" key="1">
    <source>
        <dbReference type="EMBL" id="KAJ3003766.1"/>
    </source>
</evidence>
<keyword evidence="2" id="KW-1185">Reference proteome</keyword>
<dbReference type="Proteomes" id="UP001144978">
    <property type="component" value="Unassembled WGS sequence"/>
</dbReference>
<proteinExistence type="predicted"/>